<evidence type="ECO:0000313" key="1">
    <source>
        <dbReference type="EMBL" id="VAX00736.1"/>
    </source>
</evidence>
<evidence type="ECO:0008006" key="2">
    <source>
        <dbReference type="Google" id="ProtNLM"/>
    </source>
</evidence>
<gene>
    <name evidence="1" type="ORF">MNBD_GAMMA19-1721</name>
</gene>
<dbReference type="Pfam" id="PF10972">
    <property type="entry name" value="CsiV"/>
    <property type="match status" value="1"/>
</dbReference>
<dbReference type="InterPro" id="IPR021241">
    <property type="entry name" value="CsiV"/>
</dbReference>
<proteinExistence type="predicted"/>
<dbReference type="EMBL" id="UOFV01000223">
    <property type="protein sequence ID" value="VAX00736.1"/>
    <property type="molecule type" value="Genomic_DNA"/>
</dbReference>
<protein>
    <recommendedName>
        <fullName evidence="2">Peptidoglycan-binding protein CsiV</fullName>
    </recommendedName>
</protein>
<dbReference type="AlphaFoldDB" id="A0A3B1A4S5"/>
<name>A0A3B1A4S5_9ZZZZ</name>
<accession>A0A3B1A4S5</accession>
<reference evidence="1" key="1">
    <citation type="submission" date="2018-06" db="EMBL/GenBank/DDBJ databases">
        <authorList>
            <person name="Zhirakovskaya E."/>
        </authorList>
    </citation>
    <scope>NUCLEOTIDE SEQUENCE</scope>
</reference>
<sequence length="319" mass="36062">MTLINRYHNKNFCRPAYHARAFSLTLMLFLLAVLLPMLATAGTKSASPSLEDARWFQVELILFAQKNGGPLDAEQWPDIEGPTLPDTLLELYLPQDASTAENQVSTDATTRSSENSLQLPPAYQILGDDALQLTDAVKKLQRSSRFTPLLHIAWQQPTYNRQQAQPIFFMEGMDKPLSVEASGKITPGTDDKTGPPNPLFVGTVTLSVERYLHLAADLFYRQPVTQQLAMPISDLDLWYDRPYPTLKEPQGPAYRLKSWQAMRGFQLKESRRMRSKKIHYLDHPFMGLVVLITPVELPEDAEEIQQTSPQNILSLPGRQ</sequence>
<organism evidence="1">
    <name type="scientific">hydrothermal vent metagenome</name>
    <dbReference type="NCBI Taxonomy" id="652676"/>
    <lineage>
        <taxon>unclassified sequences</taxon>
        <taxon>metagenomes</taxon>
        <taxon>ecological metagenomes</taxon>
    </lineage>
</organism>